<name>A0A512M587_9BACT</name>
<dbReference type="EMBL" id="BKAG01000006">
    <property type="protein sequence ID" value="GEP41890.1"/>
    <property type="molecule type" value="Genomic_DNA"/>
</dbReference>
<organism evidence="3 4">
    <name type="scientific">Brevifollis gellanilyticus</name>
    <dbReference type="NCBI Taxonomy" id="748831"/>
    <lineage>
        <taxon>Bacteria</taxon>
        <taxon>Pseudomonadati</taxon>
        <taxon>Verrucomicrobiota</taxon>
        <taxon>Verrucomicrobiia</taxon>
        <taxon>Verrucomicrobiales</taxon>
        <taxon>Verrucomicrobiaceae</taxon>
    </lineage>
</organism>
<evidence type="ECO:0000256" key="2">
    <source>
        <dbReference type="SAM" id="SignalP"/>
    </source>
</evidence>
<protein>
    <submittedName>
        <fullName evidence="3">Uncharacterized protein</fullName>
    </submittedName>
</protein>
<keyword evidence="2" id="KW-0732">Signal</keyword>
<sequence length="219" mass="22025">MNPMKTLPTTCLGLAASLLLPCIAAAQQPATINGIQGVKQEAVPSIKNIEPPATQPVTPGAVEGVKKVEGVNTINGVKAAAPQTVQPIPPPPAAAPVQPNEVKGLPPPPAAASAVQTDDVKGVKPPPPPNAVQAVPPPPAANAVSTIRAVQGVQGIVVPKQRNLEAALLIKEGTGIPDPKGKAAAAALFGPPGKEPGLKPGEDGRNELQEFEKLNTPGS</sequence>
<feature type="chain" id="PRO_5021997423" evidence="2">
    <location>
        <begin position="27"/>
        <end position="219"/>
    </location>
</feature>
<proteinExistence type="predicted"/>
<comment type="caution">
    <text evidence="3">The sequence shown here is derived from an EMBL/GenBank/DDBJ whole genome shotgun (WGS) entry which is preliminary data.</text>
</comment>
<reference evidence="3 4" key="1">
    <citation type="submission" date="2019-07" db="EMBL/GenBank/DDBJ databases">
        <title>Whole genome shotgun sequence of Brevifollis gellanilyticus NBRC 108608.</title>
        <authorList>
            <person name="Hosoyama A."/>
            <person name="Uohara A."/>
            <person name="Ohji S."/>
            <person name="Ichikawa N."/>
        </authorList>
    </citation>
    <scope>NUCLEOTIDE SEQUENCE [LARGE SCALE GENOMIC DNA]</scope>
    <source>
        <strain evidence="3 4">NBRC 108608</strain>
    </source>
</reference>
<feature type="compositionally biased region" description="Basic and acidic residues" evidence="1">
    <location>
        <begin position="196"/>
        <end position="213"/>
    </location>
</feature>
<gene>
    <name evidence="3" type="ORF">BGE01nite_11810</name>
</gene>
<feature type="region of interest" description="Disordered" evidence="1">
    <location>
        <begin position="191"/>
        <end position="219"/>
    </location>
</feature>
<evidence type="ECO:0000256" key="1">
    <source>
        <dbReference type="SAM" id="MobiDB-lite"/>
    </source>
</evidence>
<evidence type="ECO:0000313" key="4">
    <source>
        <dbReference type="Proteomes" id="UP000321577"/>
    </source>
</evidence>
<evidence type="ECO:0000313" key="3">
    <source>
        <dbReference type="EMBL" id="GEP41890.1"/>
    </source>
</evidence>
<dbReference type="AlphaFoldDB" id="A0A512M587"/>
<feature type="signal peptide" evidence="2">
    <location>
        <begin position="1"/>
        <end position="26"/>
    </location>
</feature>
<feature type="region of interest" description="Disordered" evidence="1">
    <location>
        <begin position="82"/>
        <end position="113"/>
    </location>
</feature>
<keyword evidence="4" id="KW-1185">Reference proteome</keyword>
<accession>A0A512M587</accession>
<dbReference type="Proteomes" id="UP000321577">
    <property type="component" value="Unassembled WGS sequence"/>
</dbReference>